<evidence type="ECO:0000313" key="2">
    <source>
        <dbReference type="EMBL" id="GAA2721506.1"/>
    </source>
</evidence>
<dbReference type="Proteomes" id="UP001501842">
    <property type="component" value="Unassembled WGS sequence"/>
</dbReference>
<accession>A0ABN3TZK3</accession>
<gene>
    <name evidence="2" type="ORF">GCM10010439_11890</name>
</gene>
<dbReference type="InterPro" id="IPR018713">
    <property type="entry name" value="MPAB/Lcp_cat_dom"/>
</dbReference>
<proteinExistence type="predicted"/>
<protein>
    <submittedName>
        <fullName evidence="2">Oxygenase MpaB family protein</fullName>
    </submittedName>
</protein>
<sequence>MNLRKTIDDSYWSMLAAAHLPGEQYTEPVGDPGLFGPGSALWYVHTDVTGVLGGVSGLLLGTLNEPVTHGTNQHSSYLEDPMKRLGFTSSFIRGMSFASTPVAEKLAGIVRTMHKRVHGTMPDGRPYSATSSDDIIWTGTTQAYQAARAHLRYHPKPLDGKGIDEYLSQYAVISEKLGATDVPKSRADVEDYFAMMRPRLTVSEETLEAIGFLRGPYGDDKVTQTTTQIVSRVATDLLPGWAKRLLGLHPTTPLAPLAARAAGLAITRTLRYGVHQRYVEQAHKRVGAAFVPPGDL</sequence>
<keyword evidence="3" id="KW-1185">Reference proteome</keyword>
<dbReference type="Pfam" id="PF09995">
    <property type="entry name" value="MPAB_Lcp_cat"/>
    <property type="match status" value="1"/>
</dbReference>
<organism evidence="2 3">
    <name type="scientific">Actinocorallia aurantiaca</name>
    <dbReference type="NCBI Taxonomy" id="46204"/>
    <lineage>
        <taxon>Bacteria</taxon>
        <taxon>Bacillati</taxon>
        <taxon>Actinomycetota</taxon>
        <taxon>Actinomycetes</taxon>
        <taxon>Streptosporangiales</taxon>
        <taxon>Thermomonosporaceae</taxon>
        <taxon>Actinocorallia</taxon>
    </lineage>
</organism>
<evidence type="ECO:0000313" key="3">
    <source>
        <dbReference type="Proteomes" id="UP001501842"/>
    </source>
</evidence>
<dbReference type="RefSeq" id="WP_344449157.1">
    <property type="nucleotide sequence ID" value="NZ_BAAATZ010000004.1"/>
</dbReference>
<name>A0ABN3TZK3_9ACTN</name>
<dbReference type="EMBL" id="BAAATZ010000004">
    <property type="protein sequence ID" value="GAA2721506.1"/>
    <property type="molecule type" value="Genomic_DNA"/>
</dbReference>
<reference evidence="2 3" key="1">
    <citation type="journal article" date="2019" name="Int. J. Syst. Evol. Microbiol.">
        <title>The Global Catalogue of Microorganisms (GCM) 10K type strain sequencing project: providing services to taxonomists for standard genome sequencing and annotation.</title>
        <authorList>
            <consortium name="The Broad Institute Genomics Platform"/>
            <consortium name="The Broad Institute Genome Sequencing Center for Infectious Disease"/>
            <person name="Wu L."/>
            <person name="Ma J."/>
        </authorList>
    </citation>
    <scope>NUCLEOTIDE SEQUENCE [LARGE SCALE GENOMIC DNA]</scope>
    <source>
        <strain evidence="2 3">JCM 8201</strain>
    </source>
</reference>
<dbReference type="PANTHER" id="PTHR36151:SF3">
    <property type="entry name" value="ER-BOUND OXYGENASE MPAB_MPAB'_RUBBER OXYGENASE CATALYTIC DOMAIN-CONTAINING PROTEIN"/>
    <property type="match status" value="1"/>
</dbReference>
<dbReference type="PANTHER" id="PTHR36151">
    <property type="entry name" value="BLR2777 PROTEIN"/>
    <property type="match status" value="1"/>
</dbReference>
<feature type="domain" description="ER-bound oxygenase mpaB/mpaB'/Rubber oxygenase catalytic" evidence="1">
    <location>
        <begin position="42"/>
        <end position="264"/>
    </location>
</feature>
<evidence type="ECO:0000259" key="1">
    <source>
        <dbReference type="Pfam" id="PF09995"/>
    </source>
</evidence>
<comment type="caution">
    <text evidence="2">The sequence shown here is derived from an EMBL/GenBank/DDBJ whole genome shotgun (WGS) entry which is preliminary data.</text>
</comment>